<keyword evidence="7" id="KW-1185">Reference proteome</keyword>
<keyword evidence="4" id="KW-0560">Oxidoreductase</keyword>
<dbReference type="GO" id="GO:0071949">
    <property type="term" value="F:FAD binding"/>
    <property type="evidence" value="ECO:0007669"/>
    <property type="project" value="InterPro"/>
</dbReference>
<proteinExistence type="inferred from homology"/>
<dbReference type="InterPro" id="IPR016166">
    <property type="entry name" value="FAD-bd_PCMH"/>
</dbReference>
<dbReference type="eggNOG" id="KOG1231">
    <property type="taxonomic scope" value="Eukaryota"/>
</dbReference>
<dbReference type="InterPro" id="IPR050416">
    <property type="entry name" value="FAD-linked_Oxidoreductase"/>
</dbReference>
<dbReference type="Proteomes" id="UP000012174">
    <property type="component" value="Unassembled WGS sequence"/>
</dbReference>
<dbReference type="EMBL" id="KB705455">
    <property type="protein sequence ID" value="EMR72453.1"/>
    <property type="molecule type" value="Genomic_DNA"/>
</dbReference>
<sequence>MIGGLLSPNLTGHRGSGRLCCFALLSALGNKVFLPDTSQYNESLNSYWSQQAASVEPACIFTPETTEDVSIAVQILTVPDLGLLLDANLTPSCPFAVRSGGHTSFAGAASIEGGVTVDLRALNSIELNEDLSVASVGAGAKWKDVYSKLDPLHLAVLGGRAGDIGVGGFTTGGGISYFSPRFGWACDMVLNYQVVLAGGSIVDAKDVPGLLAALRGGSNNFGIVTRVDLQTFDQGLVWGGHTINPISTFDAVIDAFVEINSADVYDPYASLITTFGVSQAMVPSLQVPDTVKDIPGIVWSIVLEPLPPIIYKKAPERSSSLDLSDRTKPLVIVLLSATWEEQTDDDLIDKQAQTLIANIDREAHRLNAHDPFIYLNYAAPWQDPIATYGDKSIKRLCEVRDKVDPSGVFTHNVPGGFKVICHAR</sequence>
<name>M7T6D2_EUTLA</name>
<dbReference type="GO" id="GO:0016491">
    <property type="term" value="F:oxidoreductase activity"/>
    <property type="evidence" value="ECO:0007669"/>
    <property type="project" value="UniProtKB-KW"/>
</dbReference>
<comment type="similarity">
    <text evidence="1">Belongs to the oxygen-dependent FAD-linked oxidoreductase family.</text>
</comment>
<evidence type="ECO:0000313" key="6">
    <source>
        <dbReference type="EMBL" id="EMR72453.1"/>
    </source>
</evidence>
<dbReference type="PROSITE" id="PS51387">
    <property type="entry name" value="FAD_PCMH"/>
    <property type="match status" value="1"/>
</dbReference>
<dbReference type="HOGENOM" id="CLU_018354_1_2_1"/>
<dbReference type="PANTHER" id="PTHR42973">
    <property type="entry name" value="BINDING OXIDOREDUCTASE, PUTATIVE (AFU_ORTHOLOGUE AFUA_1G17690)-RELATED"/>
    <property type="match status" value="1"/>
</dbReference>
<dbReference type="Pfam" id="PF01565">
    <property type="entry name" value="FAD_binding_4"/>
    <property type="match status" value="1"/>
</dbReference>
<keyword evidence="2" id="KW-0285">Flavoprotein</keyword>
<protein>
    <submittedName>
        <fullName evidence="6">Putative fad-protein</fullName>
    </submittedName>
</protein>
<organism evidence="6 7">
    <name type="scientific">Eutypa lata (strain UCR-EL1)</name>
    <name type="common">Grapevine dieback disease fungus</name>
    <name type="synonym">Eutypa armeniacae</name>
    <dbReference type="NCBI Taxonomy" id="1287681"/>
    <lineage>
        <taxon>Eukaryota</taxon>
        <taxon>Fungi</taxon>
        <taxon>Dikarya</taxon>
        <taxon>Ascomycota</taxon>
        <taxon>Pezizomycotina</taxon>
        <taxon>Sordariomycetes</taxon>
        <taxon>Xylariomycetidae</taxon>
        <taxon>Xylariales</taxon>
        <taxon>Diatrypaceae</taxon>
        <taxon>Eutypa</taxon>
    </lineage>
</organism>
<dbReference type="InterPro" id="IPR016169">
    <property type="entry name" value="FAD-bd_PCMH_sub2"/>
</dbReference>
<evidence type="ECO:0000313" key="7">
    <source>
        <dbReference type="Proteomes" id="UP000012174"/>
    </source>
</evidence>
<evidence type="ECO:0000256" key="3">
    <source>
        <dbReference type="ARBA" id="ARBA00022827"/>
    </source>
</evidence>
<dbReference type="PANTHER" id="PTHR42973:SF22">
    <property type="entry name" value="FAD-BINDING PCMH-TYPE DOMAIN-CONTAINING PROTEIN-RELATED"/>
    <property type="match status" value="1"/>
</dbReference>
<gene>
    <name evidence="6" type="ORF">UCREL1_482</name>
</gene>
<dbReference type="STRING" id="1287681.M7T6D2"/>
<evidence type="ECO:0000256" key="4">
    <source>
        <dbReference type="ARBA" id="ARBA00023002"/>
    </source>
</evidence>
<dbReference type="InterPro" id="IPR036318">
    <property type="entry name" value="FAD-bd_PCMH-like_sf"/>
</dbReference>
<dbReference type="OMA" id="IVYTGEM"/>
<accession>M7T6D2</accession>
<evidence type="ECO:0000259" key="5">
    <source>
        <dbReference type="PROSITE" id="PS51387"/>
    </source>
</evidence>
<dbReference type="AlphaFoldDB" id="M7T6D2"/>
<evidence type="ECO:0000256" key="1">
    <source>
        <dbReference type="ARBA" id="ARBA00005466"/>
    </source>
</evidence>
<evidence type="ECO:0000256" key="2">
    <source>
        <dbReference type="ARBA" id="ARBA00022630"/>
    </source>
</evidence>
<dbReference type="OrthoDB" id="2151789at2759"/>
<dbReference type="KEGG" id="ela:UCREL1_482"/>
<dbReference type="Gene3D" id="3.30.465.10">
    <property type="match status" value="1"/>
</dbReference>
<feature type="domain" description="FAD-binding PCMH-type" evidence="5">
    <location>
        <begin position="53"/>
        <end position="234"/>
    </location>
</feature>
<reference evidence="7" key="1">
    <citation type="journal article" date="2013" name="Genome Announc.">
        <title>Draft genome sequence of the grapevine dieback fungus Eutypa lata UCR-EL1.</title>
        <authorList>
            <person name="Blanco-Ulate B."/>
            <person name="Rolshausen P.E."/>
            <person name="Cantu D."/>
        </authorList>
    </citation>
    <scope>NUCLEOTIDE SEQUENCE [LARGE SCALE GENOMIC DNA]</scope>
    <source>
        <strain evidence="7">UCR-EL1</strain>
    </source>
</reference>
<dbReference type="InterPro" id="IPR006094">
    <property type="entry name" value="Oxid_FAD_bind_N"/>
</dbReference>
<dbReference type="SUPFAM" id="SSF56176">
    <property type="entry name" value="FAD-binding/transporter-associated domain-like"/>
    <property type="match status" value="1"/>
</dbReference>
<keyword evidence="3" id="KW-0274">FAD</keyword>